<proteinExistence type="predicted"/>
<keyword evidence="1" id="KW-0472">Membrane</keyword>
<dbReference type="RefSeq" id="WP_307277744.1">
    <property type="nucleotide sequence ID" value="NZ_JAUSVX010000010.1"/>
</dbReference>
<feature type="transmembrane region" description="Helical" evidence="1">
    <location>
        <begin position="68"/>
        <end position="91"/>
    </location>
</feature>
<gene>
    <name evidence="2" type="ORF">QO011_004901</name>
</gene>
<keyword evidence="1" id="KW-0812">Transmembrane</keyword>
<dbReference type="EMBL" id="JAUSVX010000010">
    <property type="protein sequence ID" value="MDQ0471874.1"/>
    <property type="molecule type" value="Genomic_DNA"/>
</dbReference>
<dbReference type="InterPro" id="IPR036465">
    <property type="entry name" value="vWFA_dom_sf"/>
</dbReference>
<sequence length="529" mass="56435">MAVDAKDVIGWAVSIASTVVGIILPAYMAWAPPWLVDVYLWLTSLAVLIWGGWNLRRWWSAPPPRSMLSWRFGGIVAALAAIVFVVLPVAWSTTHATMANGTLAMPKVKILAKPGTIRTTETTQLAVALDDKPADGATCAWTVDARPSSPDCKLPYRPEAGARGPVPVTVQVTNADGWDLGTASLTLLVTYEGVAEISPLDATGFVGDEARWSAALDGHAIGADQTCRWQIDDGDVIPSVLCQAAYTAQDKDVGAHRINVTVSDSAGKVIARSATNFTVKAADPVYSEYVIDASARMARKTGSDTLLQRVVANLSSSLDDMASGYVGVAVASDAAGAAAAPCDNARELWRMQPLIPLREALRTALGGLTTGSSQDVPLAKAIKIAFFTLAASGPADADRILTVFTAGADTCRRDRADIGTILSELEAANPGVRLTSLLSDYRALALTVGIAFTEEDRRQWRAQSDLFRLDEAATVVLTAGSEADLRLIQDALARFSAPRRKDRTAACLSLIRLGDERDQKALRIYCQRL</sequence>
<keyword evidence="1" id="KW-1133">Transmembrane helix</keyword>
<feature type="transmembrane region" description="Helical" evidence="1">
    <location>
        <begin position="12"/>
        <end position="32"/>
    </location>
</feature>
<evidence type="ECO:0000313" key="2">
    <source>
        <dbReference type="EMBL" id="MDQ0471874.1"/>
    </source>
</evidence>
<feature type="transmembrane region" description="Helical" evidence="1">
    <location>
        <begin position="38"/>
        <end position="56"/>
    </location>
</feature>
<evidence type="ECO:0000256" key="1">
    <source>
        <dbReference type="SAM" id="Phobius"/>
    </source>
</evidence>
<dbReference type="Proteomes" id="UP001242480">
    <property type="component" value="Unassembled WGS sequence"/>
</dbReference>
<name>A0ABU0JC68_9HYPH</name>
<protein>
    <submittedName>
        <fullName evidence="2">Uncharacterized protein</fullName>
    </submittedName>
</protein>
<dbReference type="Gene3D" id="3.40.50.410">
    <property type="entry name" value="von Willebrand factor, type A domain"/>
    <property type="match status" value="1"/>
</dbReference>
<evidence type="ECO:0000313" key="3">
    <source>
        <dbReference type="Proteomes" id="UP001242480"/>
    </source>
</evidence>
<organism evidence="2 3">
    <name type="scientific">Labrys wisconsinensis</name>
    <dbReference type="NCBI Taxonomy" id="425677"/>
    <lineage>
        <taxon>Bacteria</taxon>
        <taxon>Pseudomonadati</taxon>
        <taxon>Pseudomonadota</taxon>
        <taxon>Alphaproteobacteria</taxon>
        <taxon>Hyphomicrobiales</taxon>
        <taxon>Xanthobacteraceae</taxon>
        <taxon>Labrys</taxon>
    </lineage>
</organism>
<reference evidence="2 3" key="1">
    <citation type="submission" date="2023-07" db="EMBL/GenBank/DDBJ databases">
        <title>Genomic Encyclopedia of Type Strains, Phase IV (KMG-IV): sequencing the most valuable type-strain genomes for metagenomic binning, comparative biology and taxonomic classification.</title>
        <authorList>
            <person name="Goeker M."/>
        </authorList>
    </citation>
    <scope>NUCLEOTIDE SEQUENCE [LARGE SCALE GENOMIC DNA]</scope>
    <source>
        <strain evidence="2 3">DSM 19619</strain>
    </source>
</reference>
<keyword evidence="3" id="KW-1185">Reference proteome</keyword>
<accession>A0ABU0JC68</accession>
<comment type="caution">
    <text evidence="2">The sequence shown here is derived from an EMBL/GenBank/DDBJ whole genome shotgun (WGS) entry which is preliminary data.</text>
</comment>